<dbReference type="AlphaFoldDB" id="A0A921DRM6"/>
<reference evidence="2" key="2">
    <citation type="submission" date="2021-09" db="EMBL/GenBank/DDBJ databases">
        <authorList>
            <person name="Gilroy R."/>
        </authorList>
    </citation>
    <scope>NUCLEOTIDE SEQUENCE</scope>
    <source>
        <strain evidence="2">ChiGjej2B2-19336</strain>
    </source>
</reference>
<reference evidence="2" key="1">
    <citation type="journal article" date="2021" name="PeerJ">
        <title>Extensive microbial diversity within the chicken gut microbiome revealed by metagenomics and culture.</title>
        <authorList>
            <person name="Gilroy R."/>
            <person name="Ravi A."/>
            <person name="Getino M."/>
            <person name="Pursley I."/>
            <person name="Horton D.L."/>
            <person name="Alikhan N.F."/>
            <person name="Baker D."/>
            <person name="Gharbi K."/>
            <person name="Hall N."/>
            <person name="Watson M."/>
            <person name="Adriaenssens E.M."/>
            <person name="Foster-Nyarko E."/>
            <person name="Jarju S."/>
            <person name="Secka A."/>
            <person name="Antonio M."/>
            <person name="Oren A."/>
            <person name="Chaudhuri R.R."/>
            <person name="La Ragione R."/>
            <person name="Hildebrand F."/>
            <person name="Pallen M.J."/>
        </authorList>
    </citation>
    <scope>NUCLEOTIDE SEQUENCE</scope>
    <source>
        <strain evidence="2">ChiGjej2B2-19336</strain>
    </source>
</reference>
<dbReference type="Pfam" id="PF04342">
    <property type="entry name" value="DMT_6"/>
    <property type="match status" value="1"/>
</dbReference>
<keyword evidence="1" id="KW-0812">Transmembrane</keyword>
<dbReference type="Proteomes" id="UP000698963">
    <property type="component" value="Unassembled WGS sequence"/>
</dbReference>
<comment type="caution">
    <text evidence="2">The sequence shown here is derived from an EMBL/GenBank/DDBJ whole genome shotgun (WGS) entry which is preliminary data.</text>
</comment>
<accession>A0A921DRM6</accession>
<feature type="transmembrane region" description="Helical" evidence="1">
    <location>
        <begin position="7"/>
        <end position="27"/>
    </location>
</feature>
<gene>
    <name evidence="2" type="ORF">K8W16_06140</name>
</gene>
<organism evidence="2 3">
    <name type="scientific">Mailhella massiliensis</name>
    <dbReference type="NCBI Taxonomy" id="1903261"/>
    <lineage>
        <taxon>Bacteria</taxon>
        <taxon>Pseudomonadati</taxon>
        <taxon>Thermodesulfobacteriota</taxon>
        <taxon>Desulfovibrionia</taxon>
        <taxon>Desulfovibrionales</taxon>
        <taxon>Desulfovibrionaceae</taxon>
        <taxon>Mailhella</taxon>
    </lineage>
</organism>
<dbReference type="EMBL" id="DYZA01000121">
    <property type="protein sequence ID" value="HJD97206.1"/>
    <property type="molecule type" value="Genomic_DNA"/>
</dbReference>
<evidence type="ECO:0000256" key="1">
    <source>
        <dbReference type="SAM" id="Phobius"/>
    </source>
</evidence>
<sequence>MTLHLPIPLITVVLLIGSNIFMTYAWYGHLRHHSLTFIGAILVSWGIAFFEYCLQVPANRVGYGYFSAAELKTIQEVISLTIFGIFSTVYLGESLTWNHAIGFALIVAGAFFVFKG</sequence>
<keyword evidence="1" id="KW-1133">Transmembrane helix</keyword>
<proteinExistence type="predicted"/>
<dbReference type="InterPro" id="IPR007437">
    <property type="entry name" value="DUF486"/>
</dbReference>
<keyword evidence="1" id="KW-0472">Membrane</keyword>
<dbReference type="PANTHER" id="PTHR38482">
    <property type="entry name" value="DMT FAMILY PROTEIN"/>
    <property type="match status" value="1"/>
</dbReference>
<evidence type="ECO:0000313" key="3">
    <source>
        <dbReference type="Proteomes" id="UP000698963"/>
    </source>
</evidence>
<protein>
    <submittedName>
        <fullName evidence="2">DMT family protein</fullName>
    </submittedName>
</protein>
<dbReference type="RefSeq" id="WP_077074030.1">
    <property type="nucleotide sequence ID" value="NZ_CALUWX010000056.1"/>
</dbReference>
<feature type="transmembrane region" description="Helical" evidence="1">
    <location>
        <begin position="97"/>
        <end position="114"/>
    </location>
</feature>
<dbReference type="OrthoDB" id="9805206at2"/>
<dbReference type="PANTHER" id="PTHR38482:SF1">
    <property type="entry name" value="DMT FAMILY PROTEIN"/>
    <property type="match status" value="1"/>
</dbReference>
<dbReference type="PIRSF" id="PIRSF021239">
    <property type="entry name" value="UCP021239"/>
    <property type="match status" value="1"/>
</dbReference>
<feature type="transmembrane region" description="Helical" evidence="1">
    <location>
        <begin position="33"/>
        <end position="54"/>
    </location>
</feature>
<name>A0A921DRM6_9BACT</name>
<evidence type="ECO:0000313" key="2">
    <source>
        <dbReference type="EMBL" id="HJD97206.1"/>
    </source>
</evidence>